<dbReference type="PANTHER" id="PTHR24422:SF19">
    <property type="entry name" value="CHEMOTAXIS PROTEIN METHYLTRANSFERASE"/>
    <property type="match status" value="1"/>
</dbReference>
<dbReference type="Gene3D" id="3.40.50.150">
    <property type="entry name" value="Vaccinia Virus protein VP39"/>
    <property type="match status" value="1"/>
</dbReference>
<dbReference type="EMBL" id="JBDLOB010000003">
    <property type="protein sequence ID" value="MEN8625621.1"/>
    <property type="molecule type" value="Genomic_DNA"/>
</dbReference>
<protein>
    <submittedName>
        <fullName evidence="5">CheR family methyltransferase</fullName>
    </submittedName>
</protein>
<name>A0ABV0D4L4_9GAMM</name>
<dbReference type="InterPro" id="IPR000780">
    <property type="entry name" value="CheR_MeTrfase"/>
</dbReference>
<evidence type="ECO:0000259" key="4">
    <source>
        <dbReference type="PROSITE" id="PS50123"/>
    </source>
</evidence>
<reference evidence="5 6" key="1">
    <citation type="submission" date="2024-05" db="EMBL/GenBank/DDBJ databases">
        <title>Genome sequencing of Marine Estuary Bacteria, Pseudoalteromonas distincta strain FA, Psychrobacter proteolyticus strain EA, and Shewanella baltica strain CA.</title>
        <authorList>
            <person name="Dieffenbach S.A."/>
            <person name="Maclea K.S."/>
        </authorList>
    </citation>
    <scope>NUCLEOTIDE SEQUENCE [LARGE SCALE GENOMIC DNA]</scope>
    <source>
        <strain evidence="5 6">EA</strain>
    </source>
</reference>
<keyword evidence="3" id="KW-0949">S-adenosyl-L-methionine</keyword>
<dbReference type="SUPFAM" id="SSF53335">
    <property type="entry name" value="S-adenosyl-L-methionine-dependent methyltransferases"/>
    <property type="match status" value="1"/>
</dbReference>
<evidence type="ECO:0000256" key="2">
    <source>
        <dbReference type="ARBA" id="ARBA00022679"/>
    </source>
</evidence>
<dbReference type="PROSITE" id="PS50123">
    <property type="entry name" value="CHER"/>
    <property type="match status" value="1"/>
</dbReference>
<evidence type="ECO:0000313" key="5">
    <source>
        <dbReference type="EMBL" id="MEN8625621.1"/>
    </source>
</evidence>
<dbReference type="InterPro" id="IPR022642">
    <property type="entry name" value="CheR_C"/>
</dbReference>
<feature type="domain" description="CheR-type methyltransferase" evidence="4">
    <location>
        <begin position="1"/>
        <end position="263"/>
    </location>
</feature>
<proteinExistence type="predicted"/>
<dbReference type="RefSeq" id="WP_347162865.1">
    <property type="nucleotide sequence ID" value="NZ_JBDLOB010000003.1"/>
</dbReference>
<dbReference type="PANTHER" id="PTHR24422">
    <property type="entry name" value="CHEMOTAXIS PROTEIN METHYLTRANSFERASE"/>
    <property type="match status" value="1"/>
</dbReference>
<dbReference type="PRINTS" id="PR00996">
    <property type="entry name" value="CHERMTFRASE"/>
</dbReference>
<dbReference type="SMART" id="SM00138">
    <property type="entry name" value="MeTrc"/>
    <property type="match status" value="1"/>
</dbReference>
<sequence length="285" mass="32855">MKVDSLDVQRWQKYIEQETGFVLPDIQLQWLANAIDCTAMSNGLSVQQLWYQLSKSDELRQQLLDKVLIHESRFFRHRPSIDFVTEYALQHHKADNIDSLFRVWSVGCASGQEAWSLAMSLAAQRCQDYVILGTDISEEAIKSARLGQYDHRQQTLIPQSCQPFVQPLPSKSTLNRSKPSTTEAANSMQENWQVAPVLQPYVNFSVHNIIEQKPPTTHLQNVIICQNMLLYFRKFDQRDILARLSEQCALEGYIILAPGEALFWRPSNMRRIAHPQVNVWQKISA</sequence>
<keyword evidence="6" id="KW-1185">Reference proteome</keyword>
<accession>A0ABV0D4L4</accession>
<evidence type="ECO:0000256" key="1">
    <source>
        <dbReference type="ARBA" id="ARBA00022603"/>
    </source>
</evidence>
<dbReference type="Proteomes" id="UP001414441">
    <property type="component" value="Unassembled WGS sequence"/>
</dbReference>
<dbReference type="Pfam" id="PF01739">
    <property type="entry name" value="CheR"/>
    <property type="match status" value="1"/>
</dbReference>
<keyword evidence="2" id="KW-0808">Transferase</keyword>
<comment type="caution">
    <text evidence="5">The sequence shown here is derived from an EMBL/GenBank/DDBJ whole genome shotgun (WGS) entry which is preliminary data.</text>
</comment>
<evidence type="ECO:0000256" key="3">
    <source>
        <dbReference type="ARBA" id="ARBA00022691"/>
    </source>
</evidence>
<gene>
    <name evidence="5" type="ORF">ABFV72_06320</name>
</gene>
<dbReference type="GO" id="GO:0032259">
    <property type="term" value="P:methylation"/>
    <property type="evidence" value="ECO:0007669"/>
    <property type="project" value="UniProtKB-KW"/>
</dbReference>
<dbReference type="GO" id="GO:0008168">
    <property type="term" value="F:methyltransferase activity"/>
    <property type="evidence" value="ECO:0007669"/>
    <property type="project" value="UniProtKB-KW"/>
</dbReference>
<evidence type="ECO:0000313" key="6">
    <source>
        <dbReference type="Proteomes" id="UP001414441"/>
    </source>
</evidence>
<dbReference type="InterPro" id="IPR050903">
    <property type="entry name" value="Bact_Chemotaxis_MeTrfase"/>
</dbReference>
<organism evidence="5 6">
    <name type="scientific">Psychrobacter proteolyticus</name>
    <dbReference type="NCBI Taxonomy" id="147825"/>
    <lineage>
        <taxon>Bacteria</taxon>
        <taxon>Pseudomonadati</taxon>
        <taxon>Pseudomonadota</taxon>
        <taxon>Gammaproteobacteria</taxon>
        <taxon>Moraxellales</taxon>
        <taxon>Moraxellaceae</taxon>
        <taxon>Psychrobacter</taxon>
    </lineage>
</organism>
<keyword evidence="1 5" id="KW-0489">Methyltransferase</keyword>
<dbReference type="InterPro" id="IPR029063">
    <property type="entry name" value="SAM-dependent_MTases_sf"/>
</dbReference>